<dbReference type="AlphaFoldDB" id="A0A8S0S4E6"/>
<organism evidence="2 3">
    <name type="scientific">Olea europaea subsp. europaea</name>
    <dbReference type="NCBI Taxonomy" id="158383"/>
    <lineage>
        <taxon>Eukaryota</taxon>
        <taxon>Viridiplantae</taxon>
        <taxon>Streptophyta</taxon>
        <taxon>Embryophyta</taxon>
        <taxon>Tracheophyta</taxon>
        <taxon>Spermatophyta</taxon>
        <taxon>Magnoliopsida</taxon>
        <taxon>eudicotyledons</taxon>
        <taxon>Gunneridae</taxon>
        <taxon>Pentapetalae</taxon>
        <taxon>asterids</taxon>
        <taxon>lamiids</taxon>
        <taxon>Lamiales</taxon>
        <taxon>Oleaceae</taxon>
        <taxon>Oleeae</taxon>
        <taxon>Olea</taxon>
    </lineage>
</organism>
<proteinExistence type="predicted"/>
<evidence type="ECO:0000313" key="3">
    <source>
        <dbReference type="Proteomes" id="UP000594638"/>
    </source>
</evidence>
<accession>A0A8S0S4E6</accession>
<gene>
    <name evidence="2" type="ORF">OLEA9_A115583</name>
</gene>
<dbReference type="Gramene" id="OE9A115583T1">
    <property type="protein sequence ID" value="OE9A115583C1"/>
    <property type="gene ID" value="OE9A115583"/>
</dbReference>
<feature type="region of interest" description="Disordered" evidence="1">
    <location>
        <begin position="17"/>
        <end position="42"/>
    </location>
</feature>
<protein>
    <submittedName>
        <fullName evidence="2">Uncharacterized protein</fullName>
    </submittedName>
</protein>
<sequence length="157" mass="17164">MTTTTTVTTKIVQITNINPSPSHTCHHRRQSQPKQPPPKMVTNPAICSHHTTAMTTISITTTSPPTFQSLTKQKTFVVATTTISCYSRCYRSRPDLVVYRHIAATAGHHQISSFTARLLPNSTPKTFATGLSTCNGAARPSADLLRKCAYFTTTNSL</sequence>
<keyword evidence="3" id="KW-1185">Reference proteome</keyword>
<evidence type="ECO:0000256" key="1">
    <source>
        <dbReference type="SAM" id="MobiDB-lite"/>
    </source>
</evidence>
<dbReference type="Proteomes" id="UP000594638">
    <property type="component" value="Unassembled WGS sequence"/>
</dbReference>
<reference evidence="2 3" key="1">
    <citation type="submission" date="2019-12" db="EMBL/GenBank/DDBJ databases">
        <authorList>
            <person name="Alioto T."/>
            <person name="Alioto T."/>
            <person name="Gomez Garrido J."/>
        </authorList>
    </citation>
    <scope>NUCLEOTIDE SEQUENCE [LARGE SCALE GENOMIC DNA]</scope>
</reference>
<dbReference type="EMBL" id="CACTIH010003877">
    <property type="protein sequence ID" value="CAA2986629.1"/>
    <property type="molecule type" value="Genomic_DNA"/>
</dbReference>
<evidence type="ECO:0000313" key="2">
    <source>
        <dbReference type="EMBL" id="CAA2986629.1"/>
    </source>
</evidence>
<comment type="caution">
    <text evidence="2">The sequence shown here is derived from an EMBL/GenBank/DDBJ whole genome shotgun (WGS) entry which is preliminary data.</text>
</comment>
<name>A0A8S0S4E6_OLEEU</name>